<name>A0ACB9LLV1_9MYRT</name>
<gene>
    <name evidence="1" type="ORF">MLD38_037067</name>
</gene>
<proteinExistence type="predicted"/>
<keyword evidence="2" id="KW-1185">Reference proteome</keyword>
<dbReference type="EMBL" id="CM042890">
    <property type="protein sequence ID" value="KAI4312231.1"/>
    <property type="molecule type" value="Genomic_DNA"/>
</dbReference>
<comment type="caution">
    <text evidence="1">The sequence shown here is derived from an EMBL/GenBank/DDBJ whole genome shotgun (WGS) entry which is preliminary data.</text>
</comment>
<dbReference type="Proteomes" id="UP001057402">
    <property type="component" value="Chromosome 11"/>
</dbReference>
<accession>A0ACB9LLV1</accession>
<protein>
    <submittedName>
        <fullName evidence="1">Uncharacterized protein</fullName>
    </submittedName>
</protein>
<organism evidence="1 2">
    <name type="scientific">Melastoma candidum</name>
    <dbReference type="NCBI Taxonomy" id="119954"/>
    <lineage>
        <taxon>Eukaryota</taxon>
        <taxon>Viridiplantae</taxon>
        <taxon>Streptophyta</taxon>
        <taxon>Embryophyta</taxon>
        <taxon>Tracheophyta</taxon>
        <taxon>Spermatophyta</taxon>
        <taxon>Magnoliopsida</taxon>
        <taxon>eudicotyledons</taxon>
        <taxon>Gunneridae</taxon>
        <taxon>Pentapetalae</taxon>
        <taxon>rosids</taxon>
        <taxon>malvids</taxon>
        <taxon>Myrtales</taxon>
        <taxon>Melastomataceae</taxon>
        <taxon>Melastomatoideae</taxon>
        <taxon>Melastomateae</taxon>
        <taxon>Melastoma</taxon>
    </lineage>
</organism>
<reference evidence="2" key="1">
    <citation type="journal article" date="2023" name="Front. Plant Sci.">
        <title>Chromosomal-level genome assembly of Melastoma candidum provides insights into trichome evolution.</title>
        <authorList>
            <person name="Zhong Y."/>
            <person name="Wu W."/>
            <person name="Sun C."/>
            <person name="Zou P."/>
            <person name="Liu Y."/>
            <person name="Dai S."/>
            <person name="Zhou R."/>
        </authorList>
    </citation>
    <scope>NUCLEOTIDE SEQUENCE [LARGE SCALE GENOMIC DNA]</scope>
</reference>
<sequence>MTRLPEDEVSTRKLISVAWRKKKRRRRKKGEEGGDSELDGKIAKDSSLVRRSEELDGEEEEDSGRQQERDTEGRPSLGEETVVGSLEREAMALRIPNCFECSIMDGVIG</sequence>
<evidence type="ECO:0000313" key="1">
    <source>
        <dbReference type="EMBL" id="KAI4312231.1"/>
    </source>
</evidence>
<evidence type="ECO:0000313" key="2">
    <source>
        <dbReference type="Proteomes" id="UP001057402"/>
    </source>
</evidence>